<name>I8UB08_9BACL</name>
<dbReference type="InterPro" id="IPR036188">
    <property type="entry name" value="FAD/NAD-bd_sf"/>
</dbReference>
<feature type="binding site" evidence="3">
    <location>
        <position position="36"/>
    </location>
    <ligand>
        <name>FAD</name>
        <dbReference type="ChEBI" id="CHEBI:57692"/>
    </ligand>
</feature>
<gene>
    <name evidence="5" type="ORF">A374_17999</name>
</gene>
<feature type="domain" description="Amine oxidase" evidence="4">
    <location>
        <begin position="35"/>
        <end position="482"/>
    </location>
</feature>
<evidence type="ECO:0000256" key="1">
    <source>
        <dbReference type="ARBA" id="ARBA00001974"/>
    </source>
</evidence>
<dbReference type="EMBL" id="AKKV01000042">
    <property type="protein sequence ID" value="EIT83953.1"/>
    <property type="molecule type" value="Genomic_DNA"/>
</dbReference>
<dbReference type="PANTHER" id="PTHR10742">
    <property type="entry name" value="FLAVIN MONOAMINE OXIDASE"/>
    <property type="match status" value="1"/>
</dbReference>
<dbReference type="PANTHER" id="PTHR10742:SF342">
    <property type="entry name" value="AMINE OXIDASE"/>
    <property type="match status" value="1"/>
</dbReference>
<dbReference type="AlphaFoldDB" id="I8UB08"/>
<feature type="binding site" evidence="3">
    <location>
        <position position="83"/>
    </location>
    <ligand>
        <name>substrate</name>
    </ligand>
</feature>
<dbReference type="Proteomes" id="UP000004080">
    <property type="component" value="Unassembled WGS sequence"/>
</dbReference>
<dbReference type="Gene3D" id="3.50.50.60">
    <property type="entry name" value="FAD/NAD(P)-binding domain"/>
    <property type="match status" value="1"/>
</dbReference>
<dbReference type="OrthoDB" id="9807829at2"/>
<feature type="binding site" evidence="3">
    <location>
        <begin position="80"/>
        <end position="83"/>
    </location>
    <ligand>
        <name>FAD</name>
        <dbReference type="ChEBI" id="CHEBI:57692"/>
    </ligand>
</feature>
<dbReference type="InterPro" id="IPR002937">
    <property type="entry name" value="Amino_oxidase"/>
</dbReference>
<dbReference type="GO" id="GO:0001716">
    <property type="term" value="F:L-amino-acid oxidase activity"/>
    <property type="evidence" value="ECO:0007669"/>
    <property type="project" value="TreeGrafter"/>
</dbReference>
<dbReference type="Pfam" id="PF01593">
    <property type="entry name" value="Amino_oxidase"/>
    <property type="match status" value="1"/>
</dbReference>
<accession>I8UB08</accession>
<feature type="binding site" evidence="3">
    <location>
        <position position="261"/>
    </location>
    <ligand>
        <name>FAD</name>
        <dbReference type="ChEBI" id="CHEBI:57692"/>
    </ligand>
</feature>
<feature type="binding site" evidence="3">
    <location>
        <begin position="55"/>
        <end position="56"/>
    </location>
    <ligand>
        <name>FAD</name>
        <dbReference type="ChEBI" id="CHEBI:57692"/>
    </ligand>
</feature>
<comment type="caution">
    <text evidence="5">The sequence shown here is derived from an EMBL/GenBank/DDBJ whole genome shotgun (WGS) entry which is preliminary data.</text>
</comment>
<dbReference type="SUPFAM" id="SSF54373">
    <property type="entry name" value="FAD-linked reductases, C-terminal domain"/>
    <property type="match status" value="1"/>
</dbReference>
<feature type="binding site" evidence="3">
    <location>
        <position position="459"/>
    </location>
    <ligand>
        <name>FAD</name>
        <dbReference type="ChEBI" id="CHEBI:57692"/>
    </ligand>
</feature>
<organism evidence="5 6">
    <name type="scientific">Fictibacillus macauensis ZFHKF-1</name>
    <dbReference type="NCBI Taxonomy" id="1196324"/>
    <lineage>
        <taxon>Bacteria</taxon>
        <taxon>Bacillati</taxon>
        <taxon>Bacillota</taxon>
        <taxon>Bacilli</taxon>
        <taxon>Bacillales</taxon>
        <taxon>Fictibacillaceae</taxon>
        <taxon>Fictibacillus</taxon>
    </lineage>
</organism>
<dbReference type="InterPro" id="IPR001613">
    <property type="entry name" value="Flavin_amine_oxidase"/>
</dbReference>
<keyword evidence="2" id="KW-0560">Oxidoreductase</keyword>
<protein>
    <submittedName>
        <fullName evidence="5">Amine oxidase</fullName>
    </submittedName>
</protein>
<comment type="cofactor">
    <cofactor evidence="1">
        <name>FAD</name>
        <dbReference type="ChEBI" id="CHEBI:57692"/>
    </cofactor>
</comment>
<reference evidence="5 6" key="1">
    <citation type="journal article" date="2012" name="J. Bacteriol.">
        <title>Genome of Bacillus macauensis ZFHKF-1, a Long-Chain-Forming Bacterium.</title>
        <authorList>
            <person name="Cai L."/>
            <person name="Zhang T."/>
        </authorList>
    </citation>
    <scope>NUCLEOTIDE SEQUENCE [LARGE SCALE GENOMIC DNA]</scope>
    <source>
        <strain evidence="5 6">ZFHKF-1</strain>
    </source>
</reference>
<dbReference type="RefSeq" id="WP_007203669.1">
    <property type="nucleotide sequence ID" value="NZ_AKKV01000042.1"/>
</dbReference>
<dbReference type="Gene3D" id="3.90.660.10">
    <property type="match status" value="1"/>
</dbReference>
<dbReference type="GO" id="GO:0009063">
    <property type="term" value="P:amino acid catabolic process"/>
    <property type="evidence" value="ECO:0007669"/>
    <property type="project" value="TreeGrafter"/>
</dbReference>
<sequence length="486" mass="54766">MQAEALTEVEMAHILRYGMPKATSPRRVIIAGGGMSGLAACLLLKEAGHDVVLLEASHRIGGRVLTISEPFSEGHYFEAGAMRIPETHSLVLSLVERFGLKLEPFYTSRPEDLYYINGRRMNAAAYEQDPDALDFPVAPQEKGFTADQLMHYATEPLVHFIDEDPEKHWPLVIKRLGGYSVDRFLKENPYGRSLSPGAVDMIKVMLSLEGFPELSFLEIFRDILVLFKRDLKFFQIVGGNDQLPKRLAKEVTAEICFGQRVSRITQNEEGVRLNTKHPQTGTTYEVQGDCALITIPFSVLNFVRFEPYDSLSYLKRRAIRELHYAPATKIAVEFRSRFWEQEGLFGGKAVSDLPIRFAHYPSYRVQGSSGGVVVTSYTWEDDSNIWSLLPNDVRITESLRCFALIHGNTVYDELVTGSSYSWGRNPFNGGGFTMFKPYQEEEFGHAIGTREGHLYFAGEHASDHHGWMQGALKSAVKAAVAIQYYQ</sequence>
<evidence type="ECO:0000256" key="3">
    <source>
        <dbReference type="PIRSR" id="PIRSR601613-1"/>
    </source>
</evidence>
<evidence type="ECO:0000259" key="4">
    <source>
        <dbReference type="Pfam" id="PF01593"/>
    </source>
</evidence>
<proteinExistence type="predicted"/>
<dbReference type="SUPFAM" id="SSF51905">
    <property type="entry name" value="FAD/NAD(P)-binding domain"/>
    <property type="match status" value="1"/>
</dbReference>
<dbReference type="PRINTS" id="PR00757">
    <property type="entry name" value="AMINEOXDASEF"/>
</dbReference>
<dbReference type="STRING" id="1196324.A374_17999"/>
<evidence type="ECO:0000313" key="5">
    <source>
        <dbReference type="EMBL" id="EIT83953.1"/>
    </source>
</evidence>
<dbReference type="InterPro" id="IPR050281">
    <property type="entry name" value="Flavin_monoamine_oxidase"/>
</dbReference>
<evidence type="ECO:0000313" key="6">
    <source>
        <dbReference type="Proteomes" id="UP000004080"/>
    </source>
</evidence>
<dbReference type="eggNOG" id="COG1231">
    <property type="taxonomic scope" value="Bacteria"/>
</dbReference>
<dbReference type="PATRIC" id="fig|1196324.3.peg.3673"/>
<keyword evidence="6" id="KW-1185">Reference proteome</keyword>
<evidence type="ECO:0000256" key="2">
    <source>
        <dbReference type="ARBA" id="ARBA00023002"/>
    </source>
</evidence>
<dbReference type="Gene3D" id="1.10.405.10">
    <property type="entry name" value="Guanine Nucleotide Dissociation Inhibitor, domain 1"/>
    <property type="match status" value="1"/>
</dbReference>